<dbReference type="InterPro" id="IPR013424">
    <property type="entry name" value="Ice-binding_C"/>
</dbReference>
<name>A0ABY0TIP7_9PROT</name>
<feature type="signal peptide" evidence="1">
    <location>
        <begin position="1"/>
        <end position="22"/>
    </location>
</feature>
<sequence>MKLSTLFAGCLFASVAAMPAAAHQIVYTTSLDGPSEAPPNISPGTGTAKITVDFDLVTMRVEESFSGLQGNVTASHIHCCTAVPGAGTIGVATTLPTFTDFPSGVTSGTYDRTFDMTDASSYNPAFVTANGSVGGAFNALVAGLDGGTAYANIHTNIFPAGEIRGFLAPIPEPEAYAMLLAGLGMIGAVARRRRG</sequence>
<proteinExistence type="predicted"/>
<feature type="chain" id="PRO_5045384803" evidence="1">
    <location>
        <begin position="23"/>
        <end position="195"/>
    </location>
</feature>
<evidence type="ECO:0000313" key="3">
    <source>
        <dbReference type="EMBL" id="SDQ67117.1"/>
    </source>
</evidence>
<dbReference type="NCBIfam" id="TIGR02595">
    <property type="entry name" value="PEP_CTERM"/>
    <property type="match status" value="1"/>
</dbReference>
<protein>
    <submittedName>
        <fullName evidence="3">PEP-CTERM protein-sorting domain-containing protein</fullName>
    </submittedName>
</protein>
<evidence type="ECO:0000259" key="2">
    <source>
        <dbReference type="SMART" id="SM00754"/>
    </source>
</evidence>
<dbReference type="Pfam" id="PF07452">
    <property type="entry name" value="CHRD"/>
    <property type="match status" value="1"/>
</dbReference>
<evidence type="ECO:0000256" key="1">
    <source>
        <dbReference type="SAM" id="SignalP"/>
    </source>
</evidence>
<reference evidence="3 4" key="1">
    <citation type="submission" date="2016-10" db="EMBL/GenBank/DDBJ databases">
        <authorList>
            <person name="Varghese N."/>
            <person name="Submissions S."/>
        </authorList>
    </citation>
    <scope>NUCLEOTIDE SEQUENCE [LARGE SCALE GENOMIC DNA]</scope>
    <source>
        <strain evidence="3 4">Nl1</strain>
    </source>
</reference>
<dbReference type="SMART" id="SM00754">
    <property type="entry name" value="CHRD"/>
    <property type="match status" value="1"/>
</dbReference>
<gene>
    <name evidence="3" type="ORF">SAMN05216402_1786</name>
</gene>
<organism evidence="3 4">
    <name type="scientific">Nitrosospira multiformis</name>
    <dbReference type="NCBI Taxonomy" id="1231"/>
    <lineage>
        <taxon>Bacteria</taxon>
        <taxon>Pseudomonadati</taxon>
        <taxon>Pseudomonadota</taxon>
        <taxon>Betaproteobacteria</taxon>
        <taxon>Nitrosomonadales</taxon>
        <taxon>Nitrosomonadaceae</taxon>
        <taxon>Nitrosospira</taxon>
    </lineage>
</organism>
<dbReference type="RefSeq" id="WP_074631989.1">
    <property type="nucleotide sequence ID" value="NZ_FNKY01000001.1"/>
</dbReference>
<keyword evidence="1" id="KW-0732">Signal</keyword>
<evidence type="ECO:0000313" key="4">
    <source>
        <dbReference type="Proteomes" id="UP000183471"/>
    </source>
</evidence>
<dbReference type="InterPro" id="IPR010895">
    <property type="entry name" value="CHRD"/>
</dbReference>
<feature type="domain" description="CHRD" evidence="2">
    <location>
        <begin position="25"/>
        <end position="169"/>
    </location>
</feature>
<keyword evidence="4" id="KW-1185">Reference proteome</keyword>
<dbReference type="EMBL" id="FNKY01000001">
    <property type="protein sequence ID" value="SDQ67117.1"/>
    <property type="molecule type" value="Genomic_DNA"/>
</dbReference>
<dbReference type="Proteomes" id="UP000183471">
    <property type="component" value="Unassembled WGS sequence"/>
</dbReference>
<dbReference type="Pfam" id="PF07589">
    <property type="entry name" value="PEP-CTERM"/>
    <property type="match status" value="1"/>
</dbReference>
<comment type="caution">
    <text evidence="3">The sequence shown here is derived from an EMBL/GenBank/DDBJ whole genome shotgun (WGS) entry which is preliminary data.</text>
</comment>
<accession>A0ABY0TIP7</accession>